<sequence>MKLKQLYKFPRAMLVFSLLCSPIAFASFEKAMELYQAQDFDRAYQAFHSMAEIGDFSSMFNLEVMHYRGESVPRDPVQAYAWFSKAGSLAKHQDYLDTAEKVLKKLSVTDKEKSRLLAAEFTKEYSREAINQRIFPKPLSDEDCEPDPVAIKQKPPRYPWAARDKGRMGRVVLEFTISKEGYVRDLMTVSYDKMFKSAPVNGAKKFLYAPPTKDGKPHYHYGHNTAIVFLMAGKKEVDSKKLKFELEKVKRKAEEGDPVSQYVYATRLNVFRSFKDYLKKLDLQYQESNKWYLASAQNGLPHAQFALGRNMIRGRGCEVDEQGGMKWINAAAVGGYSPAQHYLVQNLLMGREEAVNRSAMAWLQNASMSNHYPGGQKSEMLLDVFKTSVCGHNENATSRCLDGNNSSFRISAIQR</sequence>
<name>A0A545TZL6_9GAMM</name>
<evidence type="ECO:0000259" key="2">
    <source>
        <dbReference type="PROSITE" id="PS52015"/>
    </source>
</evidence>
<gene>
    <name evidence="3" type="ORF">FKG94_08005</name>
</gene>
<dbReference type="AlphaFoldDB" id="A0A545TZL6"/>
<dbReference type="PROSITE" id="PS52015">
    <property type="entry name" value="TONB_CTD"/>
    <property type="match status" value="1"/>
</dbReference>
<dbReference type="InterPro" id="IPR011990">
    <property type="entry name" value="TPR-like_helical_dom_sf"/>
</dbReference>
<evidence type="ECO:0000256" key="1">
    <source>
        <dbReference type="SAM" id="SignalP"/>
    </source>
</evidence>
<dbReference type="SUPFAM" id="SSF81901">
    <property type="entry name" value="HCP-like"/>
    <property type="match status" value="2"/>
</dbReference>
<dbReference type="Proteomes" id="UP000319732">
    <property type="component" value="Unassembled WGS sequence"/>
</dbReference>
<reference evidence="3 4" key="1">
    <citation type="submission" date="2019-06" db="EMBL/GenBank/DDBJ databases">
        <title>Whole genome sequence for Cellvibrionaceae sp. R142.</title>
        <authorList>
            <person name="Wang G."/>
        </authorList>
    </citation>
    <scope>NUCLEOTIDE SEQUENCE [LARGE SCALE GENOMIC DNA]</scope>
    <source>
        <strain evidence="3 4">R142</strain>
    </source>
</reference>
<accession>A0A545TZL6</accession>
<evidence type="ECO:0000313" key="3">
    <source>
        <dbReference type="EMBL" id="TQV82660.1"/>
    </source>
</evidence>
<comment type="caution">
    <text evidence="3">The sequence shown here is derived from an EMBL/GenBank/DDBJ whole genome shotgun (WGS) entry which is preliminary data.</text>
</comment>
<dbReference type="OrthoDB" id="8561742at2"/>
<organism evidence="3 4">
    <name type="scientific">Exilibacterium tricleocarpae</name>
    <dbReference type="NCBI Taxonomy" id="2591008"/>
    <lineage>
        <taxon>Bacteria</taxon>
        <taxon>Pseudomonadati</taxon>
        <taxon>Pseudomonadota</taxon>
        <taxon>Gammaproteobacteria</taxon>
        <taxon>Cellvibrionales</taxon>
        <taxon>Cellvibrionaceae</taxon>
        <taxon>Exilibacterium</taxon>
    </lineage>
</organism>
<dbReference type="Pfam" id="PF03544">
    <property type="entry name" value="TonB_C"/>
    <property type="match status" value="1"/>
</dbReference>
<dbReference type="InterPro" id="IPR006597">
    <property type="entry name" value="Sel1-like"/>
</dbReference>
<dbReference type="Gene3D" id="1.25.40.10">
    <property type="entry name" value="Tetratricopeptide repeat domain"/>
    <property type="match status" value="2"/>
</dbReference>
<dbReference type="PANTHER" id="PTHR11102:SF160">
    <property type="entry name" value="ERAD-ASSOCIATED E3 UBIQUITIN-PROTEIN LIGASE COMPONENT HRD3"/>
    <property type="match status" value="1"/>
</dbReference>
<dbReference type="PANTHER" id="PTHR11102">
    <property type="entry name" value="SEL-1-LIKE PROTEIN"/>
    <property type="match status" value="1"/>
</dbReference>
<dbReference type="EMBL" id="VHSG01000007">
    <property type="protein sequence ID" value="TQV82660.1"/>
    <property type="molecule type" value="Genomic_DNA"/>
</dbReference>
<feature type="domain" description="TonB C-terminal" evidence="2">
    <location>
        <begin position="143"/>
        <end position="238"/>
    </location>
</feature>
<evidence type="ECO:0000313" key="4">
    <source>
        <dbReference type="Proteomes" id="UP000319732"/>
    </source>
</evidence>
<dbReference type="SMART" id="SM00671">
    <property type="entry name" value="SEL1"/>
    <property type="match status" value="2"/>
</dbReference>
<dbReference type="InterPro" id="IPR037682">
    <property type="entry name" value="TonB_C"/>
</dbReference>
<dbReference type="Gene3D" id="3.30.1150.10">
    <property type="match status" value="1"/>
</dbReference>
<proteinExistence type="predicted"/>
<dbReference type="GO" id="GO:0055085">
    <property type="term" value="P:transmembrane transport"/>
    <property type="evidence" value="ECO:0007669"/>
    <property type="project" value="InterPro"/>
</dbReference>
<keyword evidence="4" id="KW-1185">Reference proteome</keyword>
<feature type="signal peptide" evidence="1">
    <location>
        <begin position="1"/>
        <end position="26"/>
    </location>
</feature>
<feature type="chain" id="PRO_5022144944" evidence="1">
    <location>
        <begin position="27"/>
        <end position="415"/>
    </location>
</feature>
<dbReference type="RefSeq" id="WP_142903676.1">
    <property type="nucleotide sequence ID" value="NZ_ML660090.1"/>
</dbReference>
<dbReference type="Pfam" id="PF08238">
    <property type="entry name" value="Sel1"/>
    <property type="match status" value="2"/>
</dbReference>
<dbReference type="SUPFAM" id="SSF74653">
    <property type="entry name" value="TolA/TonB C-terminal domain"/>
    <property type="match status" value="1"/>
</dbReference>
<dbReference type="InterPro" id="IPR050767">
    <property type="entry name" value="Sel1_AlgK"/>
</dbReference>
<protein>
    <submittedName>
        <fullName evidence="3">SEL1-like repeat protein</fullName>
    </submittedName>
</protein>
<keyword evidence="1" id="KW-0732">Signal</keyword>